<dbReference type="AlphaFoldDB" id="A0A6V8PWD4"/>
<dbReference type="InterPro" id="IPR001017">
    <property type="entry name" value="DH_E1"/>
</dbReference>
<name>A0A6V8PWD4_9ACTN</name>
<dbReference type="Gene3D" id="3.40.50.970">
    <property type="match status" value="1"/>
</dbReference>
<evidence type="ECO:0000313" key="6">
    <source>
        <dbReference type="Proteomes" id="UP000576480"/>
    </source>
</evidence>
<dbReference type="EMBL" id="BLSB01000436">
    <property type="protein sequence ID" value="GFP36144.1"/>
    <property type="molecule type" value="Genomic_DNA"/>
</dbReference>
<comment type="cofactor">
    <cofactor evidence="1">
        <name>thiamine diphosphate</name>
        <dbReference type="ChEBI" id="CHEBI:58937"/>
    </cofactor>
</comment>
<dbReference type="Pfam" id="PF00676">
    <property type="entry name" value="E1_dh"/>
    <property type="match status" value="1"/>
</dbReference>
<dbReference type="PANTHER" id="PTHR11516">
    <property type="entry name" value="PYRUVATE DEHYDROGENASE E1 COMPONENT, ALPHA SUBUNIT BACTERIAL AND ORGANELLAR"/>
    <property type="match status" value="1"/>
</dbReference>
<keyword evidence="5" id="KW-0670">Pyruvate</keyword>
<comment type="caution">
    <text evidence="5">The sequence shown here is derived from an EMBL/GenBank/DDBJ whole genome shotgun (WGS) entry which is preliminary data.</text>
</comment>
<dbReference type="InterPro" id="IPR050642">
    <property type="entry name" value="PDH_E1_Alpha_Subunit"/>
</dbReference>
<feature type="non-terminal residue" evidence="5">
    <location>
        <position position="1"/>
    </location>
</feature>
<accession>A0A6V8PWD4</accession>
<sequence length="226" mass="23832">DKLLSLYYTMLLIRRFEEKVHQLFLKGEMSGTIHQYLGQEAIAVGVCANLRKEDWITSTHRPHGHALAKGLSVRSLFCELLGKAEGCCGGKGGSMHLGDPEVGMLPAIAIVGGGLPLAAGLALAFSYQGTDQVAVAFFGEGASGEGAFHEALNLASLKKLPLILVCENNIYAASTPFEVGSPVQRVAERACAYGLPGETIEGNDVLSVSQASHRAIKRARGGEGPT</sequence>
<dbReference type="GO" id="GO:0000287">
    <property type="term" value="F:magnesium ion binding"/>
    <property type="evidence" value="ECO:0007669"/>
    <property type="project" value="UniProtKB-ARBA"/>
</dbReference>
<dbReference type="RefSeq" id="WP_176230536.1">
    <property type="nucleotide sequence ID" value="NZ_BLSB01000436.1"/>
</dbReference>
<keyword evidence="2" id="KW-0560">Oxidoreductase</keyword>
<dbReference type="GO" id="GO:0006086">
    <property type="term" value="P:pyruvate decarboxylation to acetyl-CoA"/>
    <property type="evidence" value="ECO:0007669"/>
    <property type="project" value="TreeGrafter"/>
</dbReference>
<evidence type="ECO:0000259" key="4">
    <source>
        <dbReference type="Pfam" id="PF00676"/>
    </source>
</evidence>
<evidence type="ECO:0000256" key="3">
    <source>
        <dbReference type="ARBA" id="ARBA00023052"/>
    </source>
</evidence>
<feature type="domain" description="Dehydrogenase E1 component" evidence="4">
    <location>
        <begin position="9"/>
        <end position="226"/>
    </location>
</feature>
<reference evidence="5 6" key="1">
    <citation type="journal article" date="2020" name="Front. Microbiol.">
        <title>Single-cell genomics of novel Actinobacteria with the Wood-Ljungdahl pathway discovered in a serpentinizing system.</title>
        <authorList>
            <person name="Merino N."/>
            <person name="Kawai M."/>
            <person name="Boyd E.S."/>
            <person name="Colman D.R."/>
            <person name="McGlynn S.E."/>
            <person name="Nealson K.H."/>
            <person name="Kurokawa K."/>
            <person name="Hongoh Y."/>
        </authorList>
    </citation>
    <scope>NUCLEOTIDE SEQUENCE [LARGE SCALE GENOMIC DNA]</scope>
    <source>
        <strain evidence="5 6">S43</strain>
    </source>
</reference>
<protein>
    <submittedName>
        <fullName evidence="5">Pyruvate dehydrogenase E1 component alpha subunit</fullName>
    </submittedName>
</protein>
<evidence type="ECO:0000313" key="5">
    <source>
        <dbReference type="EMBL" id="GFP36144.1"/>
    </source>
</evidence>
<keyword evidence="3" id="KW-0786">Thiamine pyrophosphate</keyword>
<dbReference type="Proteomes" id="UP000576480">
    <property type="component" value="Unassembled WGS sequence"/>
</dbReference>
<dbReference type="InterPro" id="IPR029061">
    <property type="entry name" value="THDP-binding"/>
</dbReference>
<evidence type="ECO:0000256" key="1">
    <source>
        <dbReference type="ARBA" id="ARBA00001964"/>
    </source>
</evidence>
<dbReference type="SUPFAM" id="SSF52518">
    <property type="entry name" value="Thiamin diphosphate-binding fold (THDP-binding)"/>
    <property type="match status" value="1"/>
</dbReference>
<dbReference type="CDD" id="cd02000">
    <property type="entry name" value="TPP_E1_PDC_ADC_BCADC"/>
    <property type="match status" value="1"/>
</dbReference>
<organism evidence="5 6">
    <name type="scientific">Candidatus Hakubella thermalkaliphila</name>
    <dbReference type="NCBI Taxonomy" id="2754717"/>
    <lineage>
        <taxon>Bacteria</taxon>
        <taxon>Bacillati</taxon>
        <taxon>Actinomycetota</taxon>
        <taxon>Actinomycetota incertae sedis</taxon>
        <taxon>Candidatus Hakubellales</taxon>
        <taxon>Candidatus Hakubellaceae</taxon>
        <taxon>Candidatus Hakubella</taxon>
    </lineage>
</organism>
<dbReference type="GO" id="GO:0004739">
    <property type="term" value="F:pyruvate dehydrogenase (acetyl-transferring) activity"/>
    <property type="evidence" value="ECO:0007669"/>
    <property type="project" value="TreeGrafter"/>
</dbReference>
<evidence type="ECO:0000256" key="2">
    <source>
        <dbReference type="ARBA" id="ARBA00023002"/>
    </source>
</evidence>
<feature type="non-terminal residue" evidence="5">
    <location>
        <position position="226"/>
    </location>
</feature>
<dbReference type="PANTHER" id="PTHR11516:SF60">
    <property type="entry name" value="PYRUVATE DEHYDROGENASE E1 COMPONENT SUBUNIT ALPHA"/>
    <property type="match status" value="1"/>
</dbReference>
<proteinExistence type="predicted"/>
<gene>
    <name evidence="5" type="ORF">HKBW3S43_01931</name>
</gene>